<feature type="transmembrane region" description="Helical" evidence="4">
    <location>
        <begin position="103"/>
        <end position="126"/>
    </location>
</feature>
<evidence type="ECO:0000313" key="6">
    <source>
        <dbReference type="EMBL" id="BFO71810.1"/>
    </source>
</evidence>
<feature type="transmembrane region" description="Helical" evidence="4">
    <location>
        <begin position="80"/>
        <end position="97"/>
    </location>
</feature>
<evidence type="ECO:0000256" key="1">
    <source>
        <dbReference type="ARBA" id="ARBA00022692"/>
    </source>
</evidence>
<feature type="domain" description="Major facilitator superfamily (MFS) profile" evidence="5">
    <location>
        <begin position="11"/>
        <end position="390"/>
    </location>
</feature>
<feature type="transmembrane region" description="Helical" evidence="4">
    <location>
        <begin position="252"/>
        <end position="269"/>
    </location>
</feature>
<dbReference type="CDD" id="cd17324">
    <property type="entry name" value="MFS_NepI_like"/>
    <property type="match status" value="1"/>
</dbReference>
<reference evidence="6" key="1">
    <citation type="submission" date="2024-07" db="EMBL/GenBank/DDBJ databases">
        <title>Complete genome sequence of Prevotella sp. YM-2024 GTC17253.</title>
        <authorList>
            <person name="Hayashi M."/>
            <person name="Muto Y."/>
            <person name="Tanaka K."/>
            <person name="Niwa H."/>
        </authorList>
    </citation>
    <scope>NUCLEOTIDE SEQUENCE</scope>
    <source>
        <strain evidence="6">GTC17253</strain>
    </source>
</reference>
<evidence type="ECO:0000256" key="4">
    <source>
        <dbReference type="SAM" id="Phobius"/>
    </source>
</evidence>
<dbReference type="GO" id="GO:0022857">
    <property type="term" value="F:transmembrane transporter activity"/>
    <property type="evidence" value="ECO:0007669"/>
    <property type="project" value="InterPro"/>
</dbReference>
<feature type="transmembrane region" description="Helical" evidence="4">
    <location>
        <begin position="220"/>
        <end position="240"/>
    </location>
</feature>
<dbReference type="EMBL" id="AP035785">
    <property type="protein sequence ID" value="BFO71810.1"/>
    <property type="molecule type" value="Genomic_DNA"/>
</dbReference>
<dbReference type="PANTHER" id="PTHR42910:SF1">
    <property type="entry name" value="MAJOR FACILITATOR SUPERFAMILY (MFS) PROFILE DOMAIN-CONTAINING PROTEIN"/>
    <property type="match status" value="1"/>
</dbReference>
<feature type="transmembrane region" description="Helical" evidence="4">
    <location>
        <begin position="165"/>
        <end position="184"/>
    </location>
</feature>
<organism evidence="6">
    <name type="scientific">Prevotella sp. GTC17253</name>
    <dbReference type="NCBI Taxonomy" id="3236793"/>
    <lineage>
        <taxon>Bacteria</taxon>
        <taxon>Pseudomonadati</taxon>
        <taxon>Bacteroidota</taxon>
        <taxon>Bacteroidia</taxon>
        <taxon>Bacteroidales</taxon>
        <taxon>Prevotellaceae</taxon>
        <taxon>Prevotella</taxon>
    </lineage>
</organism>
<dbReference type="Gene3D" id="1.20.1250.20">
    <property type="entry name" value="MFS general substrate transporter like domains"/>
    <property type="match status" value="1"/>
</dbReference>
<protein>
    <submittedName>
        <fullName evidence="6">MFS transporter</fullName>
    </submittedName>
</protein>
<keyword evidence="1 4" id="KW-0812">Transmembrane</keyword>
<sequence>MLQLEENKGIPRAMMILMAMLAGFTVANLYYSQPLLDMIRHDLHTTEVGANLITVITQVGYALGLLLVIPAADLYSRRRIIIVCMTGAALMAALTALATDLHIIWTASLFLGLCSVVPQLFIPIAGQYSRLENKARNMGYVLSGLLTGILSARVLSGFIGDWMGWRAVYAIATCIMAVCCLVTLRLMPRMRANFTGNYLGLMHSVWTIVRTHPRIRLNSVRAAFGFGSMLAIWSCLAFHIAGSPFYDSSDMVGVLGLCGIAGAVAASGMGKWIPKYGVRRFSAVGAMLQIVAWLTVYVFGDSYAGIIVGIILVDIGVQCQQLSNQSSCIQELPEASNRVNTIFMTTYFIGGSLGTYCAGQGWTTAGWLGVCLVGIAFASASLLITCITRR</sequence>
<dbReference type="AlphaFoldDB" id="A0AB33IUT7"/>
<evidence type="ECO:0000259" key="5">
    <source>
        <dbReference type="PROSITE" id="PS50850"/>
    </source>
</evidence>
<feature type="transmembrane region" description="Helical" evidence="4">
    <location>
        <begin position="51"/>
        <end position="68"/>
    </location>
</feature>
<dbReference type="InterPro" id="IPR036259">
    <property type="entry name" value="MFS_trans_sf"/>
</dbReference>
<keyword evidence="2 4" id="KW-1133">Transmembrane helix</keyword>
<name>A0AB33IUT7_9BACT</name>
<dbReference type="PROSITE" id="PS50850">
    <property type="entry name" value="MFS"/>
    <property type="match status" value="1"/>
</dbReference>
<feature type="transmembrane region" description="Helical" evidence="4">
    <location>
        <begin position="12"/>
        <end position="31"/>
    </location>
</feature>
<dbReference type="InterPro" id="IPR020846">
    <property type="entry name" value="MFS_dom"/>
</dbReference>
<feature type="transmembrane region" description="Helical" evidence="4">
    <location>
        <begin position="138"/>
        <end position="159"/>
    </location>
</feature>
<proteinExistence type="predicted"/>
<dbReference type="Pfam" id="PF07690">
    <property type="entry name" value="MFS_1"/>
    <property type="match status" value="1"/>
</dbReference>
<feature type="transmembrane region" description="Helical" evidence="4">
    <location>
        <begin position="365"/>
        <end position="387"/>
    </location>
</feature>
<dbReference type="SUPFAM" id="SSF103473">
    <property type="entry name" value="MFS general substrate transporter"/>
    <property type="match status" value="1"/>
</dbReference>
<gene>
    <name evidence="6" type="ORF">GTC17253_17760</name>
</gene>
<dbReference type="InterPro" id="IPR011701">
    <property type="entry name" value="MFS"/>
</dbReference>
<keyword evidence="3 4" id="KW-0472">Membrane</keyword>
<evidence type="ECO:0000256" key="2">
    <source>
        <dbReference type="ARBA" id="ARBA00022989"/>
    </source>
</evidence>
<accession>A0AB33IUT7</accession>
<dbReference type="PANTHER" id="PTHR42910">
    <property type="entry name" value="TRANSPORTER SCO4007-RELATED"/>
    <property type="match status" value="1"/>
</dbReference>
<evidence type="ECO:0000256" key="3">
    <source>
        <dbReference type="ARBA" id="ARBA00023136"/>
    </source>
</evidence>